<dbReference type="InterPro" id="IPR036691">
    <property type="entry name" value="Endo/exonu/phosph_ase_sf"/>
</dbReference>
<feature type="non-terminal residue" evidence="1">
    <location>
        <position position="1"/>
    </location>
</feature>
<dbReference type="AlphaFoldDB" id="A0A8J2H8I9"/>
<keyword evidence="2" id="KW-1185">Reference proteome</keyword>
<evidence type="ECO:0000313" key="2">
    <source>
        <dbReference type="Proteomes" id="UP000786811"/>
    </source>
</evidence>
<evidence type="ECO:0000313" key="1">
    <source>
        <dbReference type="EMBL" id="CAG5085034.1"/>
    </source>
</evidence>
<reference evidence="1" key="1">
    <citation type="submission" date="2021-04" db="EMBL/GenBank/DDBJ databases">
        <authorList>
            <person name="Chebbi M.A.C M."/>
        </authorList>
    </citation>
    <scope>NUCLEOTIDE SEQUENCE</scope>
</reference>
<protein>
    <submittedName>
        <fullName evidence="1">Uncharacterized protein</fullName>
    </submittedName>
</protein>
<comment type="caution">
    <text evidence="1">The sequence shown here is derived from an EMBL/GenBank/DDBJ whole genome shotgun (WGS) entry which is preliminary data.</text>
</comment>
<dbReference type="OrthoDB" id="7616539at2759"/>
<sequence>MERRNNLVIFGWSNTGKVGRKEVAEFFREELGMESNEECIEEVGQPGPDKKMIWVKMRKPEDKKKIMERKSKLKGKKIFIENDRTKKEREEQKELKRRAWIAKNQGAKNVKVGFGRMGRRDLLEEVDKWLTEEEEEEEEESELLIGGDWNARIGREASVEEINNGEKRWSEDTVVNREGRLMLDLINKRGWIVLN</sequence>
<accession>A0A8J2H8I9</accession>
<proteinExistence type="predicted"/>
<name>A0A8J2H8I9_COTCN</name>
<dbReference type="Gene3D" id="3.60.10.10">
    <property type="entry name" value="Endonuclease/exonuclease/phosphatase"/>
    <property type="match status" value="1"/>
</dbReference>
<organism evidence="1 2">
    <name type="scientific">Cotesia congregata</name>
    <name type="common">Parasitoid wasp</name>
    <name type="synonym">Apanteles congregatus</name>
    <dbReference type="NCBI Taxonomy" id="51543"/>
    <lineage>
        <taxon>Eukaryota</taxon>
        <taxon>Metazoa</taxon>
        <taxon>Ecdysozoa</taxon>
        <taxon>Arthropoda</taxon>
        <taxon>Hexapoda</taxon>
        <taxon>Insecta</taxon>
        <taxon>Pterygota</taxon>
        <taxon>Neoptera</taxon>
        <taxon>Endopterygota</taxon>
        <taxon>Hymenoptera</taxon>
        <taxon>Apocrita</taxon>
        <taxon>Ichneumonoidea</taxon>
        <taxon>Braconidae</taxon>
        <taxon>Microgastrinae</taxon>
        <taxon>Cotesia</taxon>
    </lineage>
</organism>
<dbReference type="Proteomes" id="UP000786811">
    <property type="component" value="Unassembled WGS sequence"/>
</dbReference>
<dbReference type="EMBL" id="CAJNRD030001118">
    <property type="protein sequence ID" value="CAG5085034.1"/>
    <property type="molecule type" value="Genomic_DNA"/>
</dbReference>
<gene>
    <name evidence="1" type="ORF">HICCMSTLAB_LOCUS4258</name>
</gene>